<protein>
    <submittedName>
        <fullName evidence="1">Uncharacterized protein</fullName>
    </submittedName>
</protein>
<dbReference type="EMBL" id="GGEC01065122">
    <property type="protein sequence ID" value="MBX45606.1"/>
    <property type="molecule type" value="Transcribed_RNA"/>
</dbReference>
<name>A0A2P2NSY0_RHIMU</name>
<organism evidence="1">
    <name type="scientific">Rhizophora mucronata</name>
    <name type="common">Asiatic mangrove</name>
    <dbReference type="NCBI Taxonomy" id="61149"/>
    <lineage>
        <taxon>Eukaryota</taxon>
        <taxon>Viridiplantae</taxon>
        <taxon>Streptophyta</taxon>
        <taxon>Embryophyta</taxon>
        <taxon>Tracheophyta</taxon>
        <taxon>Spermatophyta</taxon>
        <taxon>Magnoliopsida</taxon>
        <taxon>eudicotyledons</taxon>
        <taxon>Gunneridae</taxon>
        <taxon>Pentapetalae</taxon>
        <taxon>rosids</taxon>
        <taxon>fabids</taxon>
        <taxon>Malpighiales</taxon>
        <taxon>Rhizophoraceae</taxon>
        <taxon>Rhizophora</taxon>
    </lineage>
</organism>
<evidence type="ECO:0000313" key="1">
    <source>
        <dbReference type="EMBL" id="MBX45606.1"/>
    </source>
</evidence>
<proteinExistence type="predicted"/>
<reference evidence="1" key="1">
    <citation type="submission" date="2018-02" db="EMBL/GenBank/DDBJ databases">
        <title>Rhizophora mucronata_Transcriptome.</title>
        <authorList>
            <person name="Meera S.P."/>
            <person name="Sreeshan A."/>
            <person name="Augustine A."/>
        </authorList>
    </citation>
    <scope>NUCLEOTIDE SEQUENCE</scope>
    <source>
        <tissue evidence="1">Leaf</tissue>
    </source>
</reference>
<dbReference type="AlphaFoldDB" id="A0A2P2NSY0"/>
<sequence length="25" mass="2984">MRQTVYSLKCVKKNWFLILSLTTPL</sequence>
<accession>A0A2P2NSY0</accession>